<dbReference type="InterPro" id="IPR039031">
    <property type="entry name" value="Mucolipin"/>
</dbReference>
<dbReference type="PANTHER" id="PTHR12127:SF7">
    <property type="entry name" value="SD02261P"/>
    <property type="match status" value="1"/>
</dbReference>
<organism evidence="2 3">
    <name type="scientific">Rotaria magnacalcarata</name>
    <dbReference type="NCBI Taxonomy" id="392030"/>
    <lineage>
        <taxon>Eukaryota</taxon>
        <taxon>Metazoa</taxon>
        <taxon>Spiralia</taxon>
        <taxon>Gnathifera</taxon>
        <taxon>Rotifera</taxon>
        <taxon>Eurotatoria</taxon>
        <taxon>Bdelloidea</taxon>
        <taxon>Philodinida</taxon>
        <taxon>Philodinidae</taxon>
        <taxon>Rotaria</taxon>
    </lineage>
</organism>
<evidence type="ECO:0000313" key="2">
    <source>
        <dbReference type="EMBL" id="CAF2042920.1"/>
    </source>
</evidence>
<evidence type="ECO:0000256" key="1">
    <source>
        <dbReference type="SAM" id="Phobius"/>
    </source>
</evidence>
<protein>
    <submittedName>
        <fullName evidence="2">Uncharacterized protein</fullName>
    </submittedName>
</protein>
<proteinExistence type="predicted"/>
<comment type="caution">
    <text evidence="2">The sequence shown here is derived from an EMBL/GenBank/DDBJ whole genome shotgun (WGS) entry which is preliminary data.</text>
</comment>
<keyword evidence="1" id="KW-1133">Transmembrane helix</keyword>
<keyword evidence="1" id="KW-0472">Membrane</keyword>
<accession>A0A816P1J4</accession>
<dbReference type="GO" id="GO:0005886">
    <property type="term" value="C:plasma membrane"/>
    <property type="evidence" value="ECO:0007669"/>
    <property type="project" value="TreeGrafter"/>
</dbReference>
<dbReference type="Proteomes" id="UP000663824">
    <property type="component" value="Unassembled WGS sequence"/>
</dbReference>
<dbReference type="GO" id="GO:0072345">
    <property type="term" value="F:NAADP-sensitive calcium-release channel activity"/>
    <property type="evidence" value="ECO:0007669"/>
    <property type="project" value="TreeGrafter"/>
</dbReference>
<dbReference type="GO" id="GO:0005765">
    <property type="term" value="C:lysosomal membrane"/>
    <property type="evidence" value="ECO:0007669"/>
    <property type="project" value="TreeGrafter"/>
</dbReference>
<sequence>MFCGWIVLGPYHTKFRTLSTTFETLFGLINGDDMYATYANIETESVYVWLFSKIYLYSFICLFIYVISSLVIALIIDGYDTVKKYYTDGFPKSRLQKFSEENLPQRSNQNDWQTLTTAIGARSVCFPCCFKTPQSLKDMITADTYLARHVNAFS</sequence>
<evidence type="ECO:0000313" key="3">
    <source>
        <dbReference type="Proteomes" id="UP000663824"/>
    </source>
</evidence>
<name>A0A816P1J4_9BILA</name>
<keyword evidence="1" id="KW-0812">Transmembrane</keyword>
<feature type="transmembrane region" description="Helical" evidence="1">
    <location>
        <begin position="54"/>
        <end position="76"/>
    </location>
</feature>
<dbReference type="EMBL" id="CAJNRE010005193">
    <property type="protein sequence ID" value="CAF2042920.1"/>
    <property type="molecule type" value="Genomic_DNA"/>
</dbReference>
<dbReference type="PANTHER" id="PTHR12127">
    <property type="entry name" value="MUCOLIPIN"/>
    <property type="match status" value="1"/>
</dbReference>
<reference evidence="2" key="1">
    <citation type="submission" date="2021-02" db="EMBL/GenBank/DDBJ databases">
        <authorList>
            <person name="Nowell W R."/>
        </authorList>
    </citation>
    <scope>NUCLEOTIDE SEQUENCE</scope>
</reference>
<dbReference type="Gene3D" id="1.10.287.70">
    <property type="match status" value="1"/>
</dbReference>
<gene>
    <name evidence="2" type="ORF">MBJ925_LOCUS11676</name>
</gene>
<dbReference type="AlphaFoldDB" id="A0A816P1J4"/>